<dbReference type="InterPro" id="IPR020946">
    <property type="entry name" value="Flavin_mOase-like"/>
</dbReference>
<evidence type="ECO:0000256" key="2">
    <source>
        <dbReference type="ARBA" id="ARBA00022630"/>
    </source>
</evidence>
<keyword evidence="3" id="KW-0274">FAD</keyword>
<dbReference type="AlphaFoldDB" id="A0A3B0RS28"/>
<dbReference type="SUPFAM" id="SSF51905">
    <property type="entry name" value="FAD/NAD(P)-binding domain"/>
    <property type="match status" value="1"/>
</dbReference>
<evidence type="ECO:0000256" key="1">
    <source>
        <dbReference type="ARBA" id="ARBA00001974"/>
    </source>
</evidence>
<dbReference type="PANTHER" id="PTHR43872:SF1">
    <property type="entry name" value="MONOOXYGENASE, PUTATIVE (AFU_ORTHOLOGUE AFUA_8G02570)-RELATED"/>
    <property type="match status" value="1"/>
</dbReference>
<dbReference type="PRINTS" id="PR00368">
    <property type="entry name" value="FADPNR"/>
</dbReference>
<keyword evidence="6 7" id="KW-0503">Monooxygenase</keyword>
<dbReference type="PANTHER" id="PTHR43872">
    <property type="entry name" value="MONOOXYGENASE, PUTATIVE (AFU_ORTHOLOGUE AFUA_8G02570)-RELATED"/>
    <property type="match status" value="1"/>
</dbReference>
<dbReference type="Pfam" id="PF00743">
    <property type="entry name" value="FMO-like"/>
    <property type="match status" value="1"/>
</dbReference>
<gene>
    <name evidence="7" type="ORF">MNBD_ALPHA04-1999</name>
</gene>
<dbReference type="GO" id="GO:0050660">
    <property type="term" value="F:flavin adenine dinucleotide binding"/>
    <property type="evidence" value="ECO:0007669"/>
    <property type="project" value="InterPro"/>
</dbReference>
<dbReference type="GO" id="GO:0004499">
    <property type="term" value="F:N,N-dimethylaniline monooxygenase activity"/>
    <property type="evidence" value="ECO:0007669"/>
    <property type="project" value="InterPro"/>
</dbReference>
<dbReference type="Pfam" id="PF13450">
    <property type="entry name" value="NAD_binding_8"/>
    <property type="match status" value="1"/>
</dbReference>
<dbReference type="Gene3D" id="3.50.50.60">
    <property type="entry name" value="FAD/NAD(P)-binding domain"/>
    <property type="match status" value="3"/>
</dbReference>
<comment type="cofactor">
    <cofactor evidence="1">
        <name>FAD</name>
        <dbReference type="ChEBI" id="CHEBI:57692"/>
    </cofactor>
</comment>
<dbReference type="PRINTS" id="PR00469">
    <property type="entry name" value="PNDRDTASEII"/>
</dbReference>
<evidence type="ECO:0000256" key="5">
    <source>
        <dbReference type="ARBA" id="ARBA00023002"/>
    </source>
</evidence>
<evidence type="ECO:0000256" key="4">
    <source>
        <dbReference type="ARBA" id="ARBA00022857"/>
    </source>
</evidence>
<dbReference type="EMBL" id="UOEF01000120">
    <property type="protein sequence ID" value="VAV91276.1"/>
    <property type="molecule type" value="Genomic_DNA"/>
</dbReference>
<sequence>MTQETVDILIVGAGLSGIGAAVHMTRRCPGKSFAIVEGRERLGGTWDLFKYPGIRSDSDMYTLGYNFKPWTARRAIADAPSILTYLHETVDEYGLGDKIYFNRKLVNASWSSEEALWTVTLAHGDGKNSSLKCNFLHMCSGYYSYEEGHNPDFPGKADFAGRVVHPQFWPDDLDYADKKVVVIGSGATAVTLVPSMADTAAHVTMLQRSPTYIVSLPGEDKWALRLRKILPAKLAYLATRWKNVLYGLFTFNLARNRPAGFKKRLLKMVRDEMGGDVDMTHFTPSYNPWDQRICLVPDGDLFNSIKSGKASIVTDHIEKFTKDGILLKSGETLDADIIVTATGLKMLAGGSANIEVDGEPVVFGEKVNYKGVMFSDLPNFGMTMGYTSASWTLKADLTSEYVCRLINFMDKNKTPIATPVLPADGSVGTVPMLDFSSGYVQRALKDLPKQGDRKPWRLNQNYPKDIVNLRYKAIDDGVMVFGKPVAVKGNKAKPASSPESVAA</sequence>
<evidence type="ECO:0000256" key="3">
    <source>
        <dbReference type="ARBA" id="ARBA00022827"/>
    </source>
</evidence>
<evidence type="ECO:0000313" key="7">
    <source>
        <dbReference type="EMBL" id="VAV91276.1"/>
    </source>
</evidence>
<accession>A0A3B0RS28</accession>
<keyword evidence="4" id="KW-0521">NADP</keyword>
<reference evidence="7" key="1">
    <citation type="submission" date="2018-06" db="EMBL/GenBank/DDBJ databases">
        <authorList>
            <person name="Zhirakovskaya E."/>
        </authorList>
    </citation>
    <scope>NUCLEOTIDE SEQUENCE</scope>
</reference>
<keyword evidence="2" id="KW-0285">Flavoprotein</keyword>
<organism evidence="7">
    <name type="scientific">hydrothermal vent metagenome</name>
    <dbReference type="NCBI Taxonomy" id="652676"/>
    <lineage>
        <taxon>unclassified sequences</taxon>
        <taxon>metagenomes</taxon>
        <taxon>ecological metagenomes</taxon>
    </lineage>
</organism>
<dbReference type="FunFam" id="3.50.50.60:FF:000228">
    <property type="entry name" value="FAD-containing monooxygenase EthA"/>
    <property type="match status" value="1"/>
</dbReference>
<dbReference type="InterPro" id="IPR036188">
    <property type="entry name" value="FAD/NAD-bd_sf"/>
</dbReference>
<dbReference type="GO" id="GO:0050661">
    <property type="term" value="F:NADP binding"/>
    <property type="evidence" value="ECO:0007669"/>
    <property type="project" value="InterPro"/>
</dbReference>
<evidence type="ECO:0000256" key="6">
    <source>
        <dbReference type="ARBA" id="ARBA00023033"/>
    </source>
</evidence>
<protein>
    <submittedName>
        <fullName evidence="7">Monooxygenase, flavin-binding family</fullName>
    </submittedName>
</protein>
<keyword evidence="5" id="KW-0560">Oxidoreductase</keyword>
<proteinExistence type="predicted"/>
<dbReference type="InterPro" id="IPR051820">
    <property type="entry name" value="FAD-binding_MO"/>
</dbReference>
<name>A0A3B0RS28_9ZZZZ</name>